<dbReference type="Pfam" id="PF12852">
    <property type="entry name" value="Cupin_6"/>
    <property type="match status" value="1"/>
</dbReference>
<dbReference type="InterPro" id="IPR009057">
    <property type="entry name" value="Homeodomain-like_sf"/>
</dbReference>
<dbReference type="PANTHER" id="PTHR46796">
    <property type="entry name" value="HTH-TYPE TRANSCRIPTIONAL ACTIVATOR RHAS-RELATED"/>
    <property type="match status" value="1"/>
</dbReference>
<dbReference type="EMBL" id="JAVDRD010000005">
    <property type="protein sequence ID" value="MDR6511334.1"/>
    <property type="molecule type" value="Genomic_DNA"/>
</dbReference>
<name>A0ABU1MLY1_9SPHN</name>
<reference evidence="5 6" key="1">
    <citation type="submission" date="2023-07" db="EMBL/GenBank/DDBJ databases">
        <title>Sorghum-associated microbial communities from plants grown in Nebraska, USA.</title>
        <authorList>
            <person name="Schachtman D."/>
        </authorList>
    </citation>
    <scope>NUCLEOTIDE SEQUENCE [LARGE SCALE GENOMIC DNA]</scope>
    <source>
        <strain evidence="5 6">DS1027</strain>
    </source>
</reference>
<accession>A0ABU1MLY1</accession>
<protein>
    <submittedName>
        <fullName evidence="5">AraC-like DNA-binding protein</fullName>
    </submittedName>
</protein>
<dbReference type="PROSITE" id="PS01124">
    <property type="entry name" value="HTH_ARAC_FAMILY_2"/>
    <property type="match status" value="1"/>
</dbReference>
<gene>
    <name evidence="5" type="ORF">J2792_002206</name>
</gene>
<dbReference type="Gene3D" id="1.10.10.60">
    <property type="entry name" value="Homeodomain-like"/>
    <property type="match status" value="2"/>
</dbReference>
<keyword evidence="6" id="KW-1185">Reference proteome</keyword>
<evidence type="ECO:0000313" key="6">
    <source>
        <dbReference type="Proteomes" id="UP001184150"/>
    </source>
</evidence>
<dbReference type="InterPro" id="IPR018060">
    <property type="entry name" value="HTH_AraC"/>
</dbReference>
<dbReference type="InterPro" id="IPR050204">
    <property type="entry name" value="AraC_XylS_family_regulators"/>
</dbReference>
<dbReference type="Proteomes" id="UP001184150">
    <property type="component" value="Unassembled WGS sequence"/>
</dbReference>
<dbReference type="SUPFAM" id="SSF46689">
    <property type="entry name" value="Homeodomain-like"/>
    <property type="match status" value="2"/>
</dbReference>
<proteinExistence type="predicted"/>
<comment type="caution">
    <text evidence="5">The sequence shown here is derived from an EMBL/GenBank/DDBJ whole genome shotgun (WGS) entry which is preliminary data.</text>
</comment>
<sequence>MVTRTEKRLLRPDFAAPSITSSLLADFRLVGASLTRFTLRARKGFAMSGMPYMFIVAEGHCRVGLPDGRTIKLEPGDAVMALGGAPTQLAVGGRVSSYADMGEVWDANAGPPTSLEGYERPVDIAWGDGPVGCVLIGSAMTLSHRAGTPPVQKTLPAVLLARDSETRLRFWTAALVQMLDAESAKPSDGFAAISTMTSQFLMAQILRTHLAANAPALSDILDKGRSRALASLMRRLQRHPENAWTLADMAKAAGMSRTAFAEVFARATGTTPFRYLTGCRMNAAADLLRNTDLPITDVADRCGYRSERAFRDAFVQAHSMRPLAFRKAQRAKDDAIARP</sequence>
<keyword evidence="1" id="KW-0805">Transcription regulation</keyword>
<evidence type="ECO:0000256" key="3">
    <source>
        <dbReference type="ARBA" id="ARBA00023163"/>
    </source>
</evidence>
<evidence type="ECO:0000256" key="2">
    <source>
        <dbReference type="ARBA" id="ARBA00023125"/>
    </source>
</evidence>
<dbReference type="Pfam" id="PF12833">
    <property type="entry name" value="HTH_18"/>
    <property type="match status" value="1"/>
</dbReference>
<evidence type="ECO:0000259" key="4">
    <source>
        <dbReference type="PROSITE" id="PS01124"/>
    </source>
</evidence>
<dbReference type="SMART" id="SM00342">
    <property type="entry name" value="HTH_ARAC"/>
    <property type="match status" value="1"/>
</dbReference>
<keyword evidence="2" id="KW-0238">DNA-binding</keyword>
<evidence type="ECO:0000256" key="1">
    <source>
        <dbReference type="ARBA" id="ARBA00023015"/>
    </source>
</evidence>
<dbReference type="InterPro" id="IPR032783">
    <property type="entry name" value="AraC_lig"/>
</dbReference>
<dbReference type="PANTHER" id="PTHR46796:SF7">
    <property type="entry name" value="ARAC FAMILY TRANSCRIPTIONAL REGULATOR"/>
    <property type="match status" value="1"/>
</dbReference>
<keyword evidence="3" id="KW-0804">Transcription</keyword>
<evidence type="ECO:0000313" key="5">
    <source>
        <dbReference type="EMBL" id="MDR6511334.1"/>
    </source>
</evidence>
<organism evidence="5 6">
    <name type="scientific">Novosphingobium capsulatum</name>
    <dbReference type="NCBI Taxonomy" id="13688"/>
    <lineage>
        <taxon>Bacteria</taxon>
        <taxon>Pseudomonadati</taxon>
        <taxon>Pseudomonadota</taxon>
        <taxon>Alphaproteobacteria</taxon>
        <taxon>Sphingomonadales</taxon>
        <taxon>Sphingomonadaceae</taxon>
        <taxon>Novosphingobium</taxon>
    </lineage>
</organism>
<feature type="domain" description="HTH araC/xylS-type" evidence="4">
    <location>
        <begin position="230"/>
        <end position="328"/>
    </location>
</feature>